<evidence type="ECO:0000256" key="1">
    <source>
        <dbReference type="ARBA" id="ARBA00004141"/>
    </source>
</evidence>
<evidence type="ECO:0000256" key="2">
    <source>
        <dbReference type="ARBA" id="ARBA00022448"/>
    </source>
</evidence>
<dbReference type="Proteomes" id="UP001642482">
    <property type="component" value="Unassembled WGS sequence"/>
</dbReference>
<feature type="transmembrane region" description="Helical" evidence="8">
    <location>
        <begin position="111"/>
        <end position="133"/>
    </location>
</feature>
<sequence>MTSQSFRDSLNSLGWSRREEAPISTSQQTGLLSSLQSLNPFGDGGYVRLPTTESSAAPLPAPTRREEEEGWFVLSRWDRLLIFAGCNLGALACFVICFALFPIVATRPRKFVILWTLGSILFLSSFAAMMGPWAYVQHLASTPRLPFTAAYFGSIALTLYFSLGLHSTILTLISAIIQLACLLWYLVSYFPMGSSSLRFATSFGARRAAAWMTS</sequence>
<keyword evidence="4 8" id="KW-0653">Protein transport</keyword>
<accession>A0ABP0BA27</accession>
<name>A0ABP0BA27_9PEZI</name>
<evidence type="ECO:0000256" key="7">
    <source>
        <dbReference type="ARBA" id="ARBA00025800"/>
    </source>
</evidence>
<keyword evidence="3 8" id="KW-0812">Transmembrane</keyword>
<keyword evidence="6 8" id="KW-0472">Membrane</keyword>
<dbReference type="InterPro" id="IPR007305">
    <property type="entry name" value="Vesicle_transpt_Got1/SFT2"/>
</dbReference>
<feature type="transmembrane region" description="Helical" evidence="8">
    <location>
        <begin position="145"/>
        <end position="163"/>
    </location>
</feature>
<organism evidence="9 10">
    <name type="scientific">Sporothrix eucalyptigena</name>
    <dbReference type="NCBI Taxonomy" id="1812306"/>
    <lineage>
        <taxon>Eukaryota</taxon>
        <taxon>Fungi</taxon>
        <taxon>Dikarya</taxon>
        <taxon>Ascomycota</taxon>
        <taxon>Pezizomycotina</taxon>
        <taxon>Sordariomycetes</taxon>
        <taxon>Sordariomycetidae</taxon>
        <taxon>Ophiostomatales</taxon>
        <taxon>Ophiostomataceae</taxon>
        <taxon>Sporothrix</taxon>
    </lineage>
</organism>
<dbReference type="PANTHER" id="PTHR23137:SF36">
    <property type="entry name" value="VESICLE TRANSPORT PROTEIN SFT2C"/>
    <property type="match status" value="1"/>
</dbReference>
<evidence type="ECO:0000256" key="4">
    <source>
        <dbReference type="ARBA" id="ARBA00022927"/>
    </source>
</evidence>
<evidence type="ECO:0000313" key="10">
    <source>
        <dbReference type="Proteomes" id="UP001642482"/>
    </source>
</evidence>
<keyword evidence="2 8" id="KW-0813">Transport</keyword>
<evidence type="ECO:0000256" key="6">
    <source>
        <dbReference type="ARBA" id="ARBA00023136"/>
    </source>
</evidence>
<comment type="similarity">
    <text evidence="7 8">Belongs to the SFT2 family.</text>
</comment>
<comment type="subcellular location">
    <subcellularLocation>
        <location evidence="8">Golgi apparatus membrane</location>
        <topology evidence="8">Multi-pass membrane protein</topology>
    </subcellularLocation>
    <subcellularLocation>
        <location evidence="1">Membrane</location>
        <topology evidence="1">Multi-pass membrane protein</topology>
    </subcellularLocation>
</comment>
<comment type="caution">
    <text evidence="9">The sequence shown here is derived from an EMBL/GenBank/DDBJ whole genome shotgun (WGS) entry which is preliminary data.</text>
</comment>
<feature type="transmembrane region" description="Helical" evidence="8">
    <location>
        <begin position="80"/>
        <end position="105"/>
    </location>
</feature>
<gene>
    <name evidence="9" type="primary">SFT2</name>
    <name evidence="9" type="ORF">SEUCBS140593_002872</name>
</gene>
<reference evidence="9 10" key="1">
    <citation type="submission" date="2024-01" db="EMBL/GenBank/DDBJ databases">
        <authorList>
            <person name="Allen C."/>
            <person name="Tagirdzhanova G."/>
        </authorList>
    </citation>
    <scope>NUCLEOTIDE SEQUENCE [LARGE SCALE GENOMIC DNA]</scope>
</reference>
<evidence type="ECO:0000256" key="5">
    <source>
        <dbReference type="ARBA" id="ARBA00022989"/>
    </source>
</evidence>
<proteinExistence type="inferred from homology"/>
<evidence type="ECO:0000256" key="8">
    <source>
        <dbReference type="RuleBase" id="RU363111"/>
    </source>
</evidence>
<keyword evidence="10" id="KW-1185">Reference proteome</keyword>
<dbReference type="InterPro" id="IPR011691">
    <property type="entry name" value="Vesicle_transpt_SFT2"/>
</dbReference>
<evidence type="ECO:0000256" key="3">
    <source>
        <dbReference type="ARBA" id="ARBA00022692"/>
    </source>
</evidence>
<keyword evidence="8" id="KW-0333">Golgi apparatus</keyword>
<dbReference type="EMBL" id="CAWUHD010000020">
    <property type="protein sequence ID" value="CAK7216448.1"/>
    <property type="molecule type" value="Genomic_DNA"/>
</dbReference>
<comment type="function">
    <text evidence="8">Nonessential protein required for the fusion of transport vesicles derived from the endocytic pathway with the Golgi complex.</text>
</comment>
<evidence type="ECO:0000313" key="9">
    <source>
        <dbReference type="EMBL" id="CAK7216448.1"/>
    </source>
</evidence>
<dbReference type="Pfam" id="PF04178">
    <property type="entry name" value="Got1"/>
    <property type="match status" value="1"/>
</dbReference>
<protein>
    <recommendedName>
        <fullName evidence="8">Protein transport protein SFT2</fullName>
    </recommendedName>
</protein>
<dbReference type="PANTHER" id="PTHR23137">
    <property type="entry name" value="VESICLE TRANSPORT PROTEIN-RELATED"/>
    <property type="match status" value="1"/>
</dbReference>
<keyword evidence="5 8" id="KW-1133">Transmembrane helix</keyword>
<feature type="transmembrane region" description="Helical" evidence="8">
    <location>
        <begin position="169"/>
        <end position="190"/>
    </location>
</feature>